<feature type="domain" description="Acetolactate synthase small subunit C-terminal" evidence="2">
    <location>
        <begin position="136"/>
        <end position="204"/>
    </location>
</feature>
<dbReference type="Gene3D" id="3.30.70.260">
    <property type="match status" value="1"/>
</dbReference>
<protein>
    <recommendedName>
        <fullName evidence="2">Acetolactate synthase small subunit C-terminal domain-containing protein</fullName>
    </recommendedName>
</protein>
<evidence type="ECO:0000313" key="3">
    <source>
        <dbReference type="EMBL" id="WAX58484.1"/>
    </source>
</evidence>
<dbReference type="RefSeq" id="WP_269445025.1">
    <property type="nucleotide sequence ID" value="NZ_CP097463.1"/>
</dbReference>
<dbReference type="EMBL" id="CP097463">
    <property type="protein sequence ID" value="WAX58484.1"/>
    <property type="molecule type" value="Genomic_DNA"/>
</dbReference>
<dbReference type="PANTHER" id="PTHR30239">
    <property type="entry name" value="ACETOLACTATE SYNTHASE SMALL SUBUNIT"/>
    <property type="match status" value="1"/>
</dbReference>
<dbReference type="Pfam" id="PF10369">
    <property type="entry name" value="ALS_ss_C"/>
    <property type="match status" value="1"/>
</dbReference>
<keyword evidence="4" id="KW-1185">Reference proteome</keyword>
<evidence type="ECO:0000256" key="1">
    <source>
        <dbReference type="SAM" id="MobiDB-lite"/>
    </source>
</evidence>
<feature type="compositionally biased region" description="Low complexity" evidence="1">
    <location>
        <begin position="212"/>
        <end position="222"/>
    </location>
</feature>
<dbReference type="InterPro" id="IPR045865">
    <property type="entry name" value="ACT-like_dom_sf"/>
</dbReference>
<dbReference type="InterPro" id="IPR027271">
    <property type="entry name" value="Acetolactate_synth/TF_NikR_C"/>
</dbReference>
<accession>A0ABY7K574</accession>
<dbReference type="PANTHER" id="PTHR30239:SF0">
    <property type="entry name" value="ACETOLACTATE SYNTHASE SMALL SUBUNIT 1, CHLOROPLASTIC"/>
    <property type="match status" value="1"/>
</dbReference>
<dbReference type="InterPro" id="IPR004789">
    <property type="entry name" value="Acetalactate_synth_ssu"/>
</dbReference>
<organism evidence="3 4">
    <name type="scientific">Jatrophihabitans cynanchi</name>
    <dbReference type="NCBI Taxonomy" id="2944128"/>
    <lineage>
        <taxon>Bacteria</taxon>
        <taxon>Bacillati</taxon>
        <taxon>Actinomycetota</taxon>
        <taxon>Actinomycetes</taxon>
        <taxon>Jatrophihabitantales</taxon>
        <taxon>Jatrophihabitantaceae</taxon>
        <taxon>Jatrophihabitans</taxon>
    </lineage>
</organism>
<evidence type="ECO:0000259" key="2">
    <source>
        <dbReference type="Pfam" id="PF10369"/>
    </source>
</evidence>
<dbReference type="InterPro" id="IPR019455">
    <property type="entry name" value="Acetolactate_synth_ssu_C"/>
</dbReference>
<proteinExistence type="predicted"/>
<feature type="region of interest" description="Disordered" evidence="1">
    <location>
        <begin position="212"/>
        <end position="231"/>
    </location>
</feature>
<evidence type="ECO:0000313" key="4">
    <source>
        <dbReference type="Proteomes" id="UP001164693"/>
    </source>
</evidence>
<name>A0ABY7K574_9ACTN</name>
<dbReference type="Pfam" id="PF13710">
    <property type="entry name" value="ACT_5"/>
    <property type="match status" value="1"/>
</dbReference>
<sequence length="231" mass="25269">MRVTLAPAAEPCRHSRYAASYRRIALNVQTHASCRFAGPPVRGGDWAMTERLLLVETTGSDEVPARITRLLAQRRVRLASAYVTRRTDDDGWAVQLVVDVTGDDEVSLLVKRLNRLIDVVRVIAAGTAAVHQRRSVFVTLQPDPDDASAVDELVGLFGAEVLDVRPAGMTLHLAADPRHCEHFVAVLEPYTIVETVAGAVCAIRHRRPSARPAAPRLRAADAPVKHDRLNA</sequence>
<gene>
    <name evidence="3" type="ORF">M6B22_06890</name>
</gene>
<dbReference type="Gene3D" id="3.30.70.1150">
    <property type="entry name" value="ACT-like. Chain A, domain 2"/>
    <property type="match status" value="1"/>
</dbReference>
<dbReference type="Proteomes" id="UP001164693">
    <property type="component" value="Chromosome"/>
</dbReference>
<reference evidence="3" key="1">
    <citation type="submission" date="2022-05" db="EMBL/GenBank/DDBJ databases">
        <title>Jatrophihabitans sp. SB3-54 whole genome sequence.</title>
        <authorList>
            <person name="Suh M.K."/>
            <person name="Eom M.K."/>
            <person name="Kim J.S."/>
            <person name="Kim H.S."/>
            <person name="Do H.E."/>
            <person name="Shin Y.K."/>
            <person name="Lee J.-S."/>
        </authorList>
    </citation>
    <scope>NUCLEOTIDE SEQUENCE</scope>
    <source>
        <strain evidence="3">SB3-54</strain>
    </source>
</reference>
<dbReference type="SUPFAM" id="SSF55021">
    <property type="entry name" value="ACT-like"/>
    <property type="match status" value="2"/>
</dbReference>